<dbReference type="PANTHER" id="PTHR31942:SF127">
    <property type="entry name" value="ION TRANSPORT DOMAIN-CONTAINING PROTEIN"/>
    <property type="match status" value="1"/>
</dbReference>
<feature type="compositionally biased region" description="Basic and acidic residues" evidence="8">
    <location>
        <begin position="437"/>
        <end position="448"/>
    </location>
</feature>
<feature type="compositionally biased region" description="Polar residues" evidence="8">
    <location>
        <begin position="464"/>
        <end position="488"/>
    </location>
</feature>
<evidence type="ECO:0000313" key="10">
    <source>
        <dbReference type="EMBL" id="GAX22530.1"/>
    </source>
</evidence>
<dbReference type="InParanoid" id="A0A1Z5K8E1"/>
<dbReference type="EMBL" id="BDSP01000184">
    <property type="protein sequence ID" value="GAX22530.1"/>
    <property type="molecule type" value="Genomic_DNA"/>
</dbReference>
<sequence length="712" mass="80964">MYKFIIGNAEGGERLLAEESVRVDYSVLSVGVMTLGLIMIVEVVRHKIDHAAGRRPFPKAVLQGVYSELATLGIVELLLFMLSKYYTDLDKEKYLVFADIHFALFYTAILNAFQSVILAVVSHRVARQIWVETEMLELSHYVEIREEFDQVKAAMKQMGAQSDLGLSSREIQMDEEDHSAFTRKSFSRSFIDRFRYPTLRRKYNELLIQVRFHELRVHFLQAYNLPLTLKVSDYLLESQQHVLLKLVHVSSIAWTLLTGAVNVMYYVLGIVSYKVSDSTIVGTALIWIFFWSMALFVVIAAVVYRKMESIFKKIMIDKTLWGVNNQQGDRDQLREQQLSLFYGDDPKLVIAAIQFMQFGYAVNLSVVIIFWQEIDDGNIPMVVYLLVIAVCYTVFVHVTARVIPQYTLCTNLGQLVDEKRLHETLAAFLLEESRRQEADEKFTNEHPQKPMNSGEKSEDHTLNEETSQSDLSEVKSTTLSRKDSNTVSNHSVSNALLMAELVKLDTNSLRINLPTEERNKITFRQMERTSRRGRQKSLSEGIATMVAMGNMPSPNLSSKPDQVKDDSFISHSVEWKKAHHRSQDSETLKAEDTLRDSLIARRRRSHRLKTVSDGVAAMTRMQANVSVNGLSPVPEFHNGYSPTRRIPSPLVTKLSSISMSNDVHNKMDTDQFSVHSDGGHSDIDDVPAVEPAKESSFLPTPAISLRKRKGLP</sequence>
<evidence type="ECO:0000313" key="11">
    <source>
        <dbReference type="Proteomes" id="UP000198406"/>
    </source>
</evidence>
<proteinExistence type="inferred from homology"/>
<evidence type="ECO:0000256" key="2">
    <source>
        <dbReference type="ARBA" id="ARBA00006574"/>
    </source>
</evidence>
<evidence type="ECO:0000256" key="1">
    <source>
        <dbReference type="ARBA" id="ARBA00004141"/>
    </source>
</evidence>
<feature type="transmembrane region" description="Helical" evidence="9">
    <location>
        <begin position="348"/>
        <end position="371"/>
    </location>
</feature>
<dbReference type="GO" id="GO:0016020">
    <property type="term" value="C:membrane"/>
    <property type="evidence" value="ECO:0007669"/>
    <property type="project" value="UniProtKB-SubCell"/>
</dbReference>
<dbReference type="Proteomes" id="UP000198406">
    <property type="component" value="Unassembled WGS sequence"/>
</dbReference>
<feature type="transmembrane region" description="Helical" evidence="9">
    <location>
        <begin position="103"/>
        <end position="121"/>
    </location>
</feature>
<feature type="transmembrane region" description="Helical" evidence="9">
    <location>
        <begin position="280"/>
        <end position="304"/>
    </location>
</feature>
<comment type="caution">
    <text evidence="10">The sequence shown here is derived from an EMBL/GenBank/DDBJ whole genome shotgun (WGS) entry which is preliminary data.</text>
</comment>
<keyword evidence="6 9" id="KW-0472">Membrane</keyword>
<keyword evidence="3 9" id="KW-0812">Transmembrane</keyword>
<dbReference type="AlphaFoldDB" id="A0A1Z5K8E1"/>
<dbReference type="InterPro" id="IPR004326">
    <property type="entry name" value="Mlo"/>
</dbReference>
<dbReference type="OrthoDB" id="199189at2759"/>
<evidence type="ECO:0000256" key="3">
    <source>
        <dbReference type="ARBA" id="ARBA00022692"/>
    </source>
</evidence>
<evidence type="ECO:0000256" key="4">
    <source>
        <dbReference type="ARBA" id="ARBA00022821"/>
    </source>
</evidence>
<keyword evidence="11" id="KW-1185">Reference proteome</keyword>
<feature type="transmembrane region" description="Helical" evidence="9">
    <location>
        <begin position="25"/>
        <end position="44"/>
    </location>
</feature>
<gene>
    <name evidence="10" type="ORF">FisN_14Hh152</name>
</gene>
<comment type="similarity">
    <text evidence="2">Belongs to the MLO family.</text>
</comment>
<evidence type="ECO:0000256" key="5">
    <source>
        <dbReference type="ARBA" id="ARBA00022989"/>
    </source>
</evidence>
<feature type="transmembrane region" description="Helical" evidence="9">
    <location>
        <begin position="377"/>
        <end position="398"/>
    </location>
</feature>
<feature type="region of interest" description="Disordered" evidence="8">
    <location>
        <begin position="671"/>
        <end position="712"/>
    </location>
</feature>
<dbReference type="PANTHER" id="PTHR31942">
    <property type="entry name" value="MLO-LIKE PROTEIN 1"/>
    <property type="match status" value="1"/>
</dbReference>
<comment type="subcellular location">
    <subcellularLocation>
        <location evidence="1">Membrane</location>
        <topology evidence="1">Multi-pass membrane protein</topology>
    </subcellularLocation>
</comment>
<name>A0A1Z5K8E1_FISSO</name>
<dbReference type="GO" id="GO:0006952">
    <property type="term" value="P:defense response"/>
    <property type="evidence" value="ECO:0007669"/>
    <property type="project" value="UniProtKB-KW"/>
</dbReference>
<keyword evidence="4" id="KW-0611">Plant defense</keyword>
<accession>A0A1Z5K8E1</accession>
<protein>
    <submittedName>
        <fullName evidence="10">Uncharacterized protein</fullName>
    </submittedName>
</protein>
<evidence type="ECO:0000256" key="6">
    <source>
        <dbReference type="ARBA" id="ARBA00023136"/>
    </source>
</evidence>
<feature type="transmembrane region" description="Helical" evidence="9">
    <location>
        <begin position="246"/>
        <end position="268"/>
    </location>
</feature>
<evidence type="ECO:0000256" key="7">
    <source>
        <dbReference type="ARBA" id="ARBA00023265"/>
    </source>
</evidence>
<evidence type="ECO:0000256" key="9">
    <source>
        <dbReference type="SAM" id="Phobius"/>
    </source>
</evidence>
<keyword evidence="5 9" id="KW-1133">Transmembrane helix</keyword>
<organism evidence="10 11">
    <name type="scientific">Fistulifera solaris</name>
    <name type="common">Oleaginous diatom</name>
    <dbReference type="NCBI Taxonomy" id="1519565"/>
    <lineage>
        <taxon>Eukaryota</taxon>
        <taxon>Sar</taxon>
        <taxon>Stramenopiles</taxon>
        <taxon>Ochrophyta</taxon>
        <taxon>Bacillariophyta</taxon>
        <taxon>Bacillariophyceae</taxon>
        <taxon>Bacillariophycidae</taxon>
        <taxon>Naviculales</taxon>
        <taxon>Naviculaceae</taxon>
        <taxon>Fistulifera</taxon>
    </lineage>
</organism>
<keyword evidence="7" id="KW-0568">Pathogenesis-related protein</keyword>
<evidence type="ECO:0000256" key="8">
    <source>
        <dbReference type="SAM" id="MobiDB-lite"/>
    </source>
</evidence>
<feature type="transmembrane region" description="Helical" evidence="9">
    <location>
        <begin position="65"/>
        <end position="83"/>
    </location>
</feature>
<reference evidence="10 11" key="1">
    <citation type="journal article" date="2015" name="Plant Cell">
        <title>Oil accumulation by the oleaginous diatom Fistulifera solaris as revealed by the genome and transcriptome.</title>
        <authorList>
            <person name="Tanaka T."/>
            <person name="Maeda Y."/>
            <person name="Veluchamy A."/>
            <person name="Tanaka M."/>
            <person name="Abida H."/>
            <person name="Marechal E."/>
            <person name="Bowler C."/>
            <person name="Muto M."/>
            <person name="Sunaga Y."/>
            <person name="Tanaka M."/>
            <person name="Yoshino T."/>
            <person name="Taniguchi T."/>
            <person name="Fukuda Y."/>
            <person name="Nemoto M."/>
            <person name="Matsumoto M."/>
            <person name="Wong P.S."/>
            <person name="Aburatani S."/>
            <person name="Fujibuchi W."/>
        </authorList>
    </citation>
    <scope>NUCLEOTIDE SEQUENCE [LARGE SCALE GENOMIC DNA]</scope>
    <source>
        <strain evidence="10 11">JPCC DA0580</strain>
    </source>
</reference>
<feature type="region of interest" description="Disordered" evidence="8">
    <location>
        <begin position="437"/>
        <end position="488"/>
    </location>
</feature>